<dbReference type="InParanoid" id="A0A067N1B6"/>
<dbReference type="Proteomes" id="UP000027195">
    <property type="component" value="Unassembled WGS sequence"/>
</dbReference>
<evidence type="ECO:0000259" key="14">
    <source>
        <dbReference type="SMART" id="SM00478"/>
    </source>
</evidence>
<evidence type="ECO:0000256" key="13">
    <source>
        <dbReference type="SAM" id="SignalP"/>
    </source>
</evidence>
<evidence type="ECO:0000256" key="5">
    <source>
        <dbReference type="ARBA" id="ARBA00022801"/>
    </source>
</evidence>
<dbReference type="HOGENOM" id="CLU_027543_1_0_1"/>
<comment type="catalytic activity">
    <reaction evidence="11">
        <text>2'-deoxyribonucleotide-(2'-deoxyribose 5'-phosphate)-2'-deoxyribonucleotide-DNA = a 3'-end 2'-deoxyribonucleotide-(2,3-dehydro-2,3-deoxyribose 5'-phosphate)-DNA + a 5'-end 5'-phospho-2'-deoxyribonucleoside-DNA + H(+)</text>
        <dbReference type="Rhea" id="RHEA:66592"/>
        <dbReference type="Rhea" id="RHEA-COMP:13180"/>
        <dbReference type="Rhea" id="RHEA-COMP:16897"/>
        <dbReference type="Rhea" id="RHEA-COMP:17067"/>
        <dbReference type="ChEBI" id="CHEBI:15378"/>
        <dbReference type="ChEBI" id="CHEBI:136412"/>
        <dbReference type="ChEBI" id="CHEBI:157695"/>
        <dbReference type="ChEBI" id="CHEBI:167181"/>
        <dbReference type="EC" id="4.2.99.18"/>
    </reaction>
</comment>
<dbReference type="SUPFAM" id="SSF48150">
    <property type="entry name" value="DNA-glycosylase"/>
    <property type="match status" value="1"/>
</dbReference>
<dbReference type="EC" id="4.2.99.18" evidence="3"/>
<keyword evidence="10" id="KW-0326">Glycosidase</keyword>
<evidence type="ECO:0000256" key="1">
    <source>
        <dbReference type="ARBA" id="ARBA00004123"/>
    </source>
</evidence>
<dbReference type="Gene3D" id="1.10.340.30">
    <property type="entry name" value="Hypothetical protein, domain 2"/>
    <property type="match status" value="1"/>
</dbReference>
<feature type="chain" id="PRO_5001641733" description="DNA-(apurinic or apyrimidinic site) lyase" evidence="13">
    <location>
        <begin position="22"/>
        <end position="450"/>
    </location>
</feature>
<organism evidence="15 16">
    <name type="scientific">Botryobasidium botryosum (strain FD-172 SS1)</name>
    <dbReference type="NCBI Taxonomy" id="930990"/>
    <lineage>
        <taxon>Eukaryota</taxon>
        <taxon>Fungi</taxon>
        <taxon>Dikarya</taxon>
        <taxon>Basidiomycota</taxon>
        <taxon>Agaricomycotina</taxon>
        <taxon>Agaricomycetes</taxon>
        <taxon>Cantharellales</taxon>
        <taxon>Botryobasidiaceae</taxon>
        <taxon>Botryobasidium</taxon>
    </lineage>
</organism>
<dbReference type="InterPro" id="IPR012904">
    <property type="entry name" value="OGG_N"/>
</dbReference>
<dbReference type="GO" id="GO:0003684">
    <property type="term" value="F:damaged DNA binding"/>
    <property type="evidence" value="ECO:0007669"/>
    <property type="project" value="InterPro"/>
</dbReference>
<keyword evidence="5" id="KW-0378">Hydrolase</keyword>
<dbReference type="AlphaFoldDB" id="A0A067N1B6"/>
<dbReference type="InterPro" id="IPR023170">
    <property type="entry name" value="HhH_base_excis_C"/>
</dbReference>
<protein>
    <recommendedName>
        <fullName evidence="3">DNA-(apurinic or apyrimidinic site) lyase</fullName>
        <ecNumber evidence="3">4.2.99.18</ecNumber>
    </recommendedName>
</protein>
<dbReference type="PANTHER" id="PTHR10242">
    <property type="entry name" value="8-OXOGUANINE DNA GLYCOSYLASE"/>
    <property type="match status" value="1"/>
</dbReference>
<evidence type="ECO:0000256" key="12">
    <source>
        <dbReference type="SAM" id="MobiDB-lite"/>
    </source>
</evidence>
<keyword evidence="9" id="KW-0511">Multifunctional enzyme</keyword>
<keyword evidence="6" id="KW-0234">DNA repair</keyword>
<dbReference type="SMART" id="SM00478">
    <property type="entry name" value="ENDO3c"/>
    <property type="match status" value="1"/>
</dbReference>
<comment type="subcellular location">
    <subcellularLocation>
        <location evidence="1">Nucleus</location>
    </subcellularLocation>
</comment>
<dbReference type="EMBL" id="KL198022">
    <property type="protein sequence ID" value="KDQ17927.1"/>
    <property type="molecule type" value="Genomic_DNA"/>
</dbReference>
<keyword evidence="13" id="KW-0732">Signal</keyword>
<dbReference type="OrthoDB" id="238681at2759"/>
<dbReference type="PANTHER" id="PTHR10242:SF2">
    <property type="entry name" value="N-GLYCOSYLASE_DNA LYASE"/>
    <property type="match status" value="1"/>
</dbReference>
<sequence>MARVPLGFRALSLSVAQLSLPAVLKCGQSFRWQSYSLALGAGEPSDAREWRLALEDRVVCLRQSPDTLFYRSLFTEDGDGPAMETSERELREDATLLWIRDYFQLDIDLERLYDDWSARDPVFKAAAGRFGGIRILRQDPWENLVSFICSTNNHISRITSMVENLCIHFTSAIVSHPPPSASTPAPDDESLIAYHPFPTPRALSHPSTEATLRNLGFGYRAKYIQKTAALLCETHDDPCKWLMGLRNIDKEAARLELLKLHGIGPKVADCILLMSLNQPAVVPVDTHVYQIAVKHYGFRGTSGKPSSMTPKMYAQIAEKLASVWGSYAGWAHCVLFTADLKAFSSYGLPSPAPTVLATASTDSAVPTSLIKPLTNTRKRKLMSLPTPESTPTPFTPGRAKRAKATRTASATQVPVLSDTVVTREESKGGASDGGGSLIDAVKLRRRKSSK</sequence>
<evidence type="ECO:0000313" key="15">
    <source>
        <dbReference type="EMBL" id="KDQ17927.1"/>
    </source>
</evidence>
<feature type="signal peptide" evidence="13">
    <location>
        <begin position="1"/>
        <end position="21"/>
    </location>
</feature>
<dbReference type="Gene3D" id="1.10.1670.10">
    <property type="entry name" value="Helix-hairpin-Helix base-excision DNA repair enzymes (C-terminal)"/>
    <property type="match status" value="1"/>
</dbReference>
<evidence type="ECO:0000256" key="8">
    <source>
        <dbReference type="ARBA" id="ARBA00023242"/>
    </source>
</evidence>
<dbReference type="FunFam" id="1.10.1670.10:FF:000005">
    <property type="entry name" value="N-glycosylase/DNA lyase OGG1"/>
    <property type="match status" value="1"/>
</dbReference>
<dbReference type="Pfam" id="PF07934">
    <property type="entry name" value="OGG_N"/>
    <property type="match status" value="1"/>
</dbReference>
<keyword evidence="4" id="KW-0227">DNA damage</keyword>
<evidence type="ECO:0000256" key="4">
    <source>
        <dbReference type="ARBA" id="ARBA00022763"/>
    </source>
</evidence>
<dbReference type="CDD" id="cd00056">
    <property type="entry name" value="ENDO3c"/>
    <property type="match status" value="1"/>
</dbReference>
<keyword evidence="8" id="KW-0539">Nucleus</keyword>
<evidence type="ECO:0000256" key="7">
    <source>
        <dbReference type="ARBA" id="ARBA00023239"/>
    </source>
</evidence>
<dbReference type="Pfam" id="PF00730">
    <property type="entry name" value="HhH-GPD"/>
    <property type="match status" value="1"/>
</dbReference>
<evidence type="ECO:0000256" key="11">
    <source>
        <dbReference type="ARBA" id="ARBA00044632"/>
    </source>
</evidence>
<dbReference type="GO" id="GO:0005634">
    <property type="term" value="C:nucleus"/>
    <property type="evidence" value="ECO:0007669"/>
    <property type="project" value="UniProtKB-SubCell"/>
</dbReference>
<evidence type="ECO:0000256" key="9">
    <source>
        <dbReference type="ARBA" id="ARBA00023268"/>
    </source>
</evidence>
<keyword evidence="7" id="KW-0456">Lyase</keyword>
<gene>
    <name evidence="15" type="ORF">BOTBODRAFT_29239</name>
</gene>
<proteinExistence type="inferred from homology"/>
<keyword evidence="16" id="KW-1185">Reference proteome</keyword>
<dbReference type="GO" id="GO:0006285">
    <property type="term" value="P:base-excision repair, AP site formation"/>
    <property type="evidence" value="ECO:0007669"/>
    <property type="project" value="TreeGrafter"/>
</dbReference>
<dbReference type="STRING" id="930990.A0A067N1B6"/>
<dbReference type="GO" id="GO:0006289">
    <property type="term" value="P:nucleotide-excision repair"/>
    <property type="evidence" value="ECO:0007669"/>
    <property type="project" value="InterPro"/>
</dbReference>
<feature type="domain" description="HhH-GPD" evidence="14">
    <location>
        <begin position="149"/>
        <end position="339"/>
    </location>
</feature>
<dbReference type="InterPro" id="IPR011257">
    <property type="entry name" value="DNA_glycosylase"/>
</dbReference>
<evidence type="ECO:0000313" key="16">
    <source>
        <dbReference type="Proteomes" id="UP000027195"/>
    </source>
</evidence>
<feature type="region of interest" description="Disordered" evidence="12">
    <location>
        <begin position="376"/>
        <end position="450"/>
    </location>
</feature>
<evidence type="ECO:0000256" key="3">
    <source>
        <dbReference type="ARBA" id="ARBA00012720"/>
    </source>
</evidence>
<name>A0A067N1B6_BOTB1</name>
<dbReference type="SUPFAM" id="SSF55945">
    <property type="entry name" value="TATA-box binding protein-like"/>
    <property type="match status" value="1"/>
</dbReference>
<dbReference type="InterPro" id="IPR052054">
    <property type="entry name" value="Oxidative_DNA_repair_enzyme"/>
</dbReference>
<dbReference type="InterPro" id="IPR003265">
    <property type="entry name" value="HhH-GPD_domain"/>
</dbReference>
<dbReference type="GO" id="GO:0140078">
    <property type="term" value="F:class I DNA-(apurinic or apyrimidinic site) endonuclease activity"/>
    <property type="evidence" value="ECO:0007669"/>
    <property type="project" value="UniProtKB-EC"/>
</dbReference>
<accession>A0A067N1B6</accession>
<evidence type="ECO:0000256" key="10">
    <source>
        <dbReference type="ARBA" id="ARBA00023295"/>
    </source>
</evidence>
<evidence type="ECO:0000256" key="6">
    <source>
        <dbReference type="ARBA" id="ARBA00023204"/>
    </source>
</evidence>
<dbReference type="GO" id="GO:0034039">
    <property type="term" value="F:8-oxo-7,8-dihydroguanine DNA N-glycosylase activity"/>
    <property type="evidence" value="ECO:0007669"/>
    <property type="project" value="TreeGrafter"/>
</dbReference>
<dbReference type="Gene3D" id="3.30.310.40">
    <property type="match status" value="1"/>
</dbReference>
<reference evidence="16" key="1">
    <citation type="journal article" date="2014" name="Proc. Natl. Acad. Sci. U.S.A.">
        <title>Extensive sampling of basidiomycete genomes demonstrates inadequacy of the white-rot/brown-rot paradigm for wood decay fungi.</title>
        <authorList>
            <person name="Riley R."/>
            <person name="Salamov A.A."/>
            <person name="Brown D.W."/>
            <person name="Nagy L.G."/>
            <person name="Floudas D."/>
            <person name="Held B.W."/>
            <person name="Levasseur A."/>
            <person name="Lombard V."/>
            <person name="Morin E."/>
            <person name="Otillar R."/>
            <person name="Lindquist E.A."/>
            <person name="Sun H."/>
            <person name="LaButti K.M."/>
            <person name="Schmutz J."/>
            <person name="Jabbour D."/>
            <person name="Luo H."/>
            <person name="Baker S.E."/>
            <person name="Pisabarro A.G."/>
            <person name="Walton J.D."/>
            <person name="Blanchette R.A."/>
            <person name="Henrissat B."/>
            <person name="Martin F."/>
            <person name="Cullen D."/>
            <person name="Hibbett D.S."/>
            <person name="Grigoriev I.V."/>
        </authorList>
    </citation>
    <scope>NUCLEOTIDE SEQUENCE [LARGE SCALE GENOMIC DNA]</scope>
    <source>
        <strain evidence="16">FD-172 SS1</strain>
    </source>
</reference>
<evidence type="ECO:0000256" key="2">
    <source>
        <dbReference type="ARBA" id="ARBA00010679"/>
    </source>
</evidence>
<comment type="similarity">
    <text evidence="2">Belongs to the type-1 OGG1 family.</text>
</comment>